<dbReference type="AlphaFoldDB" id="A9BKC8"/>
<dbReference type="Gene3D" id="2.20.28.10">
    <property type="match status" value="1"/>
</dbReference>
<dbReference type="InterPro" id="IPR027417">
    <property type="entry name" value="P-loop_NTPase"/>
</dbReference>
<dbReference type="EMBL" id="CP000881">
    <property type="protein sequence ID" value="ABW97961.1"/>
    <property type="molecule type" value="Genomic_DNA"/>
</dbReference>
<dbReference type="GO" id="GO:0005524">
    <property type="term" value="F:ATP binding"/>
    <property type="evidence" value="ECO:0007669"/>
    <property type="project" value="InterPro"/>
</dbReference>
<dbReference type="GO" id="GO:0017116">
    <property type="term" value="F:single-stranded DNA helicase activity"/>
    <property type="evidence" value="ECO:0007669"/>
    <property type="project" value="TreeGrafter"/>
</dbReference>
<dbReference type="PANTHER" id="PTHR11630:SF66">
    <property type="entry name" value="DNA REPLICATION LICENSING FACTOR MCM4"/>
    <property type="match status" value="1"/>
</dbReference>
<dbReference type="InterPro" id="IPR012340">
    <property type="entry name" value="NA-bd_OB-fold"/>
</dbReference>
<dbReference type="RefSeq" id="XP_001712286.1">
    <property type="nucleotide sequence ID" value="XM_001712234.1"/>
</dbReference>
<dbReference type="InterPro" id="IPR031327">
    <property type="entry name" value="MCM"/>
</dbReference>
<dbReference type="GO" id="GO:0005634">
    <property type="term" value="C:nucleus"/>
    <property type="evidence" value="ECO:0007669"/>
    <property type="project" value="TreeGrafter"/>
</dbReference>
<dbReference type="GO" id="GO:0042555">
    <property type="term" value="C:MCM complex"/>
    <property type="evidence" value="ECO:0007669"/>
    <property type="project" value="TreeGrafter"/>
</dbReference>
<sequence length="668" mass="80833">MIYKEIIQTFIFFLVKRFQFSDLKNFLFNLKKEKKFFKIENFIKNNGFFSAKFFLNPLKIIPLIKRFVFFILKNSKKIFDESSLTISKFFPAFKFSYKEMVSFFPVPSLIEPINLNQLVWIQGIIQEISPPLIKKLNKEKFSFTKKKNQSKSENFQSKLKKYLRFKILKNSWKEKFPLVNYQETKIFIPKRQNIKTKTKKFSEFNVVFSDNMVGKLFPGENISILGILKRRCDSFLDISKISFETNFLIEAIYAKIKKKKNSWKRLLEKKKVSVIDFRNIWQDSKIKGTGLIERKNFFKYFLKTLRFSYYSKLLAILSMIGGFRQNLKKTQKQNNSCNSLVISQKEFRPSLFFKKIQNFWMDYIDLTFETSPKKISNVYLNRDEKKWNQISYFSTFFSSGIITINNYQINEKILPITFFSFLNPLIMNFFNSKIRRKMRINSTIFLSIYSNQENLDFKKFDMNFLSKKKKTSKGLKESWVQFFSLFDIYLIFKKKNVLEISKKEKKHWFSTINNFRKKEVFNNKNYKKWKERNLKSYFFFVKAYKYLNFNKKAEKFLISFYSYEISTNYISKKPVLTLEKIIRLSEANARILSRDEIQIQDCILAIFIINKSYSFYKKKRKFFKKKEFGERKMKTLFLNKIYQFLFKKFFFSSYEDYFSLCGANLQRF</sequence>
<protein>
    <submittedName>
        <fullName evidence="3">Uncharacterized protein</fullName>
    </submittedName>
</protein>
<dbReference type="GeneID" id="5739575"/>
<organism evidence="3 4">
    <name type="scientific">Hemiselmis andersenii</name>
    <name type="common">Cryptophyte alga</name>
    <dbReference type="NCBI Taxonomy" id="464988"/>
    <lineage>
        <taxon>Eukaryota</taxon>
        <taxon>Cryptophyceae</taxon>
        <taxon>Cryptomonadales</taxon>
        <taxon>Hemiselmidaceae</taxon>
        <taxon>Hemiselmis</taxon>
    </lineage>
</organism>
<keyword evidence="3" id="KW-0542">Nucleomorph</keyword>
<evidence type="ECO:0000256" key="2">
    <source>
        <dbReference type="ARBA" id="ARBA00022705"/>
    </source>
</evidence>
<reference evidence="3 4" key="1">
    <citation type="journal article" date="2007" name="Proc. Natl. Acad. Sci. U.S.A.">
        <title>Nucleomorph genome of Hemiselmis andersenii reveals complete intron loss and compaction as a driver of protein structure and function.</title>
        <authorList>
            <person name="Lane C.E."/>
            <person name="van den Heuvel K."/>
            <person name="Kozera C."/>
            <person name="Curtis B.A."/>
            <person name="Parsons B.J."/>
            <person name="Bowman S."/>
            <person name="Archibald J.M."/>
        </authorList>
    </citation>
    <scope>NUCLEOTIDE SEQUENCE [LARGE SCALE GENOMIC DNA]</scope>
    <source>
        <strain evidence="3 4">CCMP644</strain>
    </source>
</reference>
<name>A9BKC8_HEMAN</name>
<geneLocation type="nucleomorph" evidence="3"/>
<dbReference type="Gene3D" id="2.40.50.140">
    <property type="entry name" value="Nucleic acid-binding proteins"/>
    <property type="match status" value="1"/>
</dbReference>
<dbReference type="Proteomes" id="UP000243127">
    <property type="component" value="Nucleomorph 1"/>
</dbReference>
<keyword evidence="2" id="KW-0235">DNA replication</keyword>
<evidence type="ECO:0000313" key="4">
    <source>
        <dbReference type="Proteomes" id="UP000243127"/>
    </source>
</evidence>
<dbReference type="Gene3D" id="3.40.50.300">
    <property type="entry name" value="P-loop containing nucleotide triphosphate hydrolases"/>
    <property type="match status" value="1"/>
</dbReference>
<evidence type="ECO:0000256" key="1">
    <source>
        <dbReference type="ARBA" id="ARBA00008010"/>
    </source>
</evidence>
<dbReference type="GO" id="GO:0006260">
    <property type="term" value="P:DNA replication"/>
    <property type="evidence" value="ECO:0007669"/>
    <property type="project" value="UniProtKB-KW"/>
</dbReference>
<comment type="similarity">
    <text evidence="1">Belongs to the MCM family.</text>
</comment>
<evidence type="ECO:0000313" key="3">
    <source>
        <dbReference type="EMBL" id="ABW97961.1"/>
    </source>
</evidence>
<proteinExistence type="inferred from homology"/>
<gene>
    <name evidence="3" type="ORF">HAN_1g121</name>
</gene>
<dbReference type="PANTHER" id="PTHR11630">
    <property type="entry name" value="DNA REPLICATION LICENSING FACTOR MCM FAMILY MEMBER"/>
    <property type="match status" value="1"/>
</dbReference>
<dbReference type="GO" id="GO:0003697">
    <property type="term" value="F:single-stranded DNA binding"/>
    <property type="evidence" value="ECO:0007669"/>
    <property type="project" value="TreeGrafter"/>
</dbReference>
<accession>A9BKC8</accession>